<accession>A0A6D2IR56</accession>
<name>A0A6D2IR56_9BRAS</name>
<feature type="compositionally biased region" description="Polar residues" evidence="1">
    <location>
        <begin position="123"/>
        <end position="140"/>
    </location>
</feature>
<dbReference type="AlphaFoldDB" id="A0A6D2IR56"/>
<feature type="compositionally biased region" description="Polar residues" evidence="1">
    <location>
        <begin position="157"/>
        <end position="209"/>
    </location>
</feature>
<feature type="domain" description="Retrotransposon gag" evidence="2">
    <location>
        <begin position="325"/>
        <end position="377"/>
    </location>
</feature>
<gene>
    <name evidence="3" type="ORF">MERR_LOCUS17351</name>
</gene>
<feature type="region of interest" description="Disordered" evidence="1">
    <location>
        <begin position="36"/>
        <end position="220"/>
    </location>
</feature>
<evidence type="ECO:0000259" key="2">
    <source>
        <dbReference type="Pfam" id="PF03732"/>
    </source>
</evidence>
<feature type="compositionally biased region" description="Pro residues" evidence="1">
    <location>
        <begin position="141"/>
        <end position="156"/>
    </location>
</feature>
<evidence type="ECO:0000313" key="4">
    <source>
        <dbReference type="Proteomes" id="UP000467841"/>
    </source>
</evidence>
<dbReference type="InterPro" id="IPR005162">
    <property type="entry name" value="Retrotrans_gag_dom"/>
</dbReference>
<comment type="caution">
    <text evidence="3">The sequence shown here is derived from an EMBL/GenBank/DDBJ whole genome shotgun (WGS) entry which is preliminary data.</text>
</comment>
<dbReference type="OrthoDB" id="10687119at2759"/>
<reference evidence="3" key="1">
    <citation type="submission" date="2020-01" db="EMBL/GenBank/DDBJ databases">
        <authorList>
            <person name="Mishra B."/>
        </authorList>
    </citation>
    <scope>NUCLEOTIDE SEQUENCE [LARGE SCALE GENOMIC DNA]</scope>
</reference>
<evidence type="ECO:0000313" key="3">
    <source>
        <dbReference type="EMBL" id="CAA7030116.1"/>
    </source>
</evidence>
<dbReference type="Pfam" id="PF03732">
    <property type="entry name" value="Retrotrans_gag"/>
    <property type="match status" value="1"/>
</dbReference>
<proteinExistence type="predicted"/>
<dbReference type="EMBL" id="CACVBM020001091">
    <property type="protein sequence ID" value="CAA7030116.1"/>
    <property type="molecule type" value="Genomic_DNA"/>
</dbReference>
<protein>
    <recommendedName>
        <fullName evidence="2">Retrotransposon gag domain-containing protein</fullName>
    </recommendedName>
</protein>
<evidence type="ECO:0000256" key="1">
    <source>
        <dbReference type="SAM" id="MobiDB-lite"/>
    </source>
</evidence>
<organism evidence="3 4">
    <name type="scientific">Microthlaspi erraticum</name>
    <dbReference type="NCBI Taxonomy" id="1685480"/>
    <lineage>
        <taxon>Eukaryota</taxon>
        <taxon>Viridiplantae</taxon>
        <taxon>Streptophyta</taxon>
        <taxon>Embryophyta</taxon>
        <taxon>Tracheophyta</taxon>
        <taxon>Spermatophyta</taxon>
        <taxon>Magnoliopsida</taxon>
        <taxon>eudicotyledons</taxon>
        <taxon>Gunneridae</taxon>
        <taxon>Pentapetalae</taxon>
        <taxon>rosids</taxon>
        <taxon>malvids</taxon>
        <taxon>Brassicales</taxon>
        <taxon>Brassicaceae</taxon>
        <taxon>Coluteocarpeae</taxon>
        <taxon>Microthlaspi</taxon>
    </lineage>
</organism>
<feature type="compositionally biased region" description="Polar residues" evidence="1">
    <location>
        <begin position="66"/>
        <end position="85"/>
    </location>
</feature>
<sequence length="438" mass="48435">MERTRNQETTFQTLMQRTQIQETTFQSQFARIREQLERGPPLNDPRSSNREWQNGRETSPLRYTHLNFSPSSGTPGTGNQYQTPQGAGIHLSGSHQHTPIFNGSSSQGASVRENEQLPPSPPNTFGLNQAPHPNTFGSNQIPPPNPFGSNQAPPPNTLGSNQAPPPNTFGSNQAPPLNTFGSNQTPPSNTFGSNQAPPLNMFGSNQTPATAAPISNGASASLSSSIEQKLDDIDQRNMERNALTFEHMKSYVHAATSAPPDIDLVIRETRRTPFTKKIAHARVREAGKIKFPEYSGNSDPRAHVRSFMLAITKAHLTAEEEEAVFIETRATEADLWTLTQGQGEPLRSYEDRFKQIKAQIPNLNENVALRALTYGLWFSSKFKEELQLRHNSGLDDALHKANAFARTEEEYEIFEGKFNAGLLGSGSNPQKKAPRREP</sequence>
<keyword evidence="4" id="KW-1185">Reference proteome</keyword>
<dbReference type="Proteomes" id="UP000467841">
    <property type="component" value="Unassembled WGS sequence"/>
</dbReference>
<feature type="compositionally biased region" description="Polar residues" evidence="1">
    <location>
        <begin position="93"/>
        <end position="109"/>
    </location>
</feature>